<dbReference type="GeneID" id="27349046"/>
<evidence type="ECO:0000256" key="1">
    <source>
        <dbReference type="ARBA" id="ARBA00005986"/>
    </source>
</evidence>
<dbReference type="Proteomes" id="UP000054466">
    <property type="component" value="Unassembled WGS sequence"/>
</dbReference>
<dbReference type="Gene3D" id="3.30.70.100">
    <property type="match status" value="1"/>
</dbReference>
<gene>
    <name evidence="3" type="ORF">PV07_09852</name>
</gene>
<dbReference type="AlphaFoldDB" id="A0A0D2C0X4"/>
<dbReference type="EMBL" id="KN847045">
    <property type="protein sequence ID" value="KIW24120.1"/>
    <property type="molecule type" value="Genomic_DNA"/>
</dbReference>
<evidence type="ECO:0000313" key="3">
    <source>
        <dbReference type="EMBL" id="KIW24120.1"/>
    </source>
</evidence>
<dbReference type="InterPro" id="IPR009799">
    <property type="entry name" value="EthD_dom"/>
</dbReference>
<reference evidence="3 4" key="1">
    <citation type="submission" date="2015-01" db="EMBL/GenBank/DDBJ databases">
        <title>The Genome Sequence of Cladophialophora immunda CBS83496.</title>
        <authorList>
            <consortium name="The Broad Institute Genomics Platform"/>
            <person name="Cuomo C."/>
            <person name="de Hoog S."/>
            <person name="Gorbushina A."/>
            <person name="Stielow B."/>
            <person name="Teixiera M."/>
            <person name="Abouelleil A."/>
            <person name="Chapman S.B."/>
            <person name="Priest M."/>
            <person name="Young S.K."/>
            <person name="Wortman J."/>
            <person name="Nusbaum C."/>
            <person name="Birren B."/>
        </authorList>
    </citation>
    <scope>NUCLEOTIDE SEQUENCE [LARGE SCALE GENOMIC DNA]</scope>
    <source>
        <strain evidence="3 4">CBS 83496</strain>
    </source>
</reference>
<dbReference type="HOGENOM" id="CLU_115019_0_1_1"/>
<proteinExistence type="inferred from homology"/>
<feature type="domain" description="EthD" evidence="2">
    <location>
        <begin position="30"/>
        <end position="110"/>
    </location>
</feature>
<dbReference type="VEuPathDB" id="FungiDB:PV07_09852"/>
<comment type="similarity">
    <text evidence="1">Belongs to the tpcK family.</text>
</comment>
<name>A0A0D2C0X4_9EURO</name>
<dbReference type="SUPFAM" id="SSF54909">
    <property type="entry name" value="Dimeric alpha+beta barrel"/>
    <property type="match status" value="1"/>
</dbReference>
<accession>A0A0D2C0X4</accession>
<dbReference type="OrthoDB" id="3183782at2759"/>
<dbReference type="GO" id="GO:0016491">
    <property type="term" value="F:oxidoreductase activity"/>
    <property type="evidence" value="ECO:0007669"/>
    <property type="project" value="InterPro"/>
</dbReference>
<keyword evidence="4" id="KW-1185">Reference proteome</keyword>
<sequence>MAEASNQADGVSPRNPSHPVTMLAFVTRSEHLSVEEFQKHWVENHGPLVGKFLSSMGVLSYRQFHIDQRNNPLGYDGIVQLEIPSLETWGKISSDKYYQEVIVPDEQKFFQSAKMVILTGQNYSVVEGGQYVLNK</sequence>
<dbReference type="InterPro" id="IPR011008">
    <property type="entry name" value="Dimeric_a/b-barrel"/>
</dbReference>
<dbReference type="STRING" id="569365.A0A0D2C0X4"/>
<dbReference type="Pfam" id="PF07110">
    <property type="entry name" value="EthD"/>
    <property type="match status" value="1"/>
</dbReference>
<dbReference type="RefSeq" id="XP_016244336.1">
    <property type="nucleotide sequence ID" value="XM_016397145.1"/>
</dbReference>
<protein>
    <recommendedName>
        <fullName evidence="2">EthD domain-containing protein</fullName>
    </recommendedName>
</protein>
<evidence type="ECO:0000259" key="2">
    <source>
        <dbReference type="Pfam" id="PF07110"/>
    </source>
</evidence>
<evidence type="ECO:0000313" key="4">
    <source>
        <dbReference type="Proteomes" id="UP000054466"/>
    </source>
</evidence>
<organism evidence="3 4">
    <name type="scientific">Cladophialophora immunda</name>
    <dbReference type="NCBI Taxonomy" id="569365"/>
    <lineage>
        <taxon>Eukaryota</taxon>
        <taxon>Fungi</taxon>
        <taxon>Dikarya</taxon>
        <taxon>Ascomycota</taxon>
        <taxon>Pezizomycotina</taxon>
        <taxon>Eurotiomycetes</taxon>
        <taxon>Chaetothyriomycetidae</taxon>
        <taxon>Chaetothyriales</taxon>
        <taxon>Herpotrichiellaceae</taxon>
        <taxon>Cladophialophora</taxon>
    </lineage>
</organism>